<dbReference type="InterPro" id="IPR004554">
    <property type="entry name" value="HMG_CoA_Rdtase_eu_arc"/>
</dbReference>
<dbReference type="GO" id="GO:0004420">
    <property type="term" value="F:hydroxymethylglutaryl-CoA reductase (NADPH) activity"/>
    <property type="evidence" value="ECO:0007669"/>
    <property type="project" value="UniProtKB-EC"/>
</dbReference>
<evidence type="ECO:0000313" key="5">
    <source>
        <dbReference type="EMBL" id="OGY17624.1"/>
    </source>
</evidence>
<reference evidence="5 6" key="1">
    <citation type="journal article" date="2016" name="Nat. Commun.">
        <title>Thousands of microbial genomes shed light on interconnected biogeochemical processes in an aquifer system.</title>
        <authorList>
            <person name="Anantharaman K."/>
            <person name="Brown C.T."/>
            <person name="Hug L.A."/>
            <person name="Sharon I."/>
            <person name="Castelle C.J."/>
            <person name="Probst A.J."/>
            <person name="Thomas B.C."/>
            <person name="Singh A."/>
            <person name="Wilkins M.J."/>
            <person name="Karaoz U."/>
            <person name="Brodie E.L."/>
            <person name="Williams K.H."/>
            <person name="Hubbard S.S."/>
            <person name="Banfield J.F."/>
        </authorList>
    </citation>
    <scope>NUCLEOTIDE SEQUENCE [LARGE SCALE GENOMIC DNA]</scope>
</reference>
<dbReference type="PRINTS" id="PR00071">
    <property type="entry name" value="HMGCOARDTASE"/>
</dbReference>
<proteinExistence type="inferred from homology"/>
<dbReference type="SUPFAM" id="SSF55035">
    <property type="entry name" value="NAD-binding domain of HMG-CoA reductase"/>
    <property type="match status" value="1"/>
</dbReference>
<dbReference type="PROSITE" id="PS00318">
    <property type="entry name" value="HMG_COA_REDUCTASE_2"/>
    <property type="match status" value="1"/>
</dbReference>
<evidence type="ECO:0000256" key="4">
    <source>
        <dbReference type="ARBA" id="ARBA00023002"/>
    </source>
</evidence>
<accession>A0A1G1VQM3</accession>
<dbReference type="InterPro" id="IPR002202">
    <property type="entry name" value="HMG_CoA_Rdtase"/>
</dbReference>
<name>A0A1G1VQM3_9BACT</name>
<evidence type="ECO:0000256" key="1">
    <source>
        <dbReference type="ARBA" id="ARBA00007661"/>
    </source>
</evidence>
<dbReference type="SUPFAM" id="SSF56542">
    <property type="entry name" value="Substrate-binding domain of HMG-CoA reductase"/>
    <property type="match status" value="1"/>
</dbReference>
<comment type="caution">
    <text evidence="5">The sequence shown here is derived from an EMBL/GenBank/DDBJ whole genome shotgun (WGS) entry which is preliminary data.</text>
</comment>
<gene>
    <name evidence="5" type="ORF">A2786_00060</name>
</gene>
<dbReference type="EC" id="1.1.1.34" evidence="2"/>
<protein>
    <recommendedName>
        <fullName evidence="2">hydroxymethylglutaryl-CoA reductase (NADPH)</fullName>
        <ecNumber evidence="2">1.1.1.34</ecNumber>
    </recommendedName>
</protein>
<evidence type="ECO:0000256" key="2">
    <source>
        <dbReference type="ARBA" id="ARBA00012999"/>
    </source>
</evidence>
<dbReference type="CDD" id="cd00643">
    <property type="entry name" value="HMG-CoA_reductase_classI"/>
    <property type="match status" value="1"/>
</dbReference>
<organism evidence="5 6">
    <name type="scientific">Candidatus Chisholmbacteria bacterium RIFCSPHIGHO2_01_FULL_52_32</name>
    <dbReference type="NCBI Taxonomy" id="1797591"/>
    <lineage>
        <taxon>Bacteria</taxon>
        <taxon>Candidatus Chisholmiibacteriota</taxon>
    </lineage>
</organism>
<sequence length="347" mass="36891">MTDDKAYFSKAPGRNIENMVGLTKIPLGAAGPINGFTLPFATTEGALVASVNRGCKAIREAGGAQVIVELVGASRGPVFQVANLSAGQKLIVWVRKNFKKLQAVAHKTEPHLTLLSFKPQLLGRRVWLRFSFDTQEAMGMNMATMASEAVAKEIELKTKARLIAISGNYCVDKKASWLNFIEGRGKKVWAEAVISRRVVKAILKTDPEKIIEVVHSKDWLGSILSGSLGFNAHFANIVVAMFLATGQDLAHVVEGSMGVTLAELSGRDLYFSIYLPSLMVGTVGGGTHLPTQKAALEMLGISGTKSGGAVRLAEAIGLGVLAGELSLTAALASRDLGKAHQKLGRGK</sequence>
<dbReference type="PROSITE" id="PS50065">
    <property type="entry name" value="HMG_COA_REDUCTASE_4"/>
    <property type="match status" value="1"/>
</dbReference>
<dbReference type="PANTHER" id="PTHR10572">
    <property type="entry name" value="3-HYDROXY-3-METHYLGLUTARYL-COENZYME A REDUCTASE"/>
    <property type="match status" value="1"/>
</dbReference>
<dbReference type="GO" id="GO:0016126">
    <property type="term" value="P:sterol biosynthetic process"/>
    <property type="evidence" value="ECO:0007669"/>
    <property type="project" value="TreeGrafter"/>
</dbReference>
<dbReference type="InterPro" id="IPR023074">
    <property type="entry name" value="HMG_CoA_Rdtase_cat_sf"/>
</dbReference>
<keyword evidence="3" id="KW-0521">NADP</keyword>
<dbReference type="Gene3D" id="3.30.70.420">
    <property type="entry name" value="Hydroxymethylglutaryl-CoA reductase, class I/II, NAD/NADP-binding domain"/>
    <property type="match status" value="1"/>
</dbReference>
<evidence type="ECO:0000313" key="6">
    <source>
        <dbReference type="Proteomes" id="UP000179233"/>
    </source>
</evidence>
<dbReference type="EMBL" id="MHCJ01000008">
    <property type="protein sequence ID" value="OGY17624.1"/>
    <property type="molecule type" value="Genomic_DNA"/>
</dbReference>
<keyword evidence="4" id="KW-0560">Oxidoreductase</keyword>
<dbReference type="GO" id="GO:0008299">
    <property type="term" value="P:isoprenoid biosynthetic process"/>
    <property type="evidence" value="ECO:0007669"/>
    <property type="project" value="InterPro"/>
</dbReference>
<dbReference type="InterPro" id="IPR009023">
    <property type="entry name" value="HMG_CoA_Rdtase_NAD(P)-bd_sf"/>
</dbReference>
<dbReference type="GO" id="GO:0015936">
    <property type="term" value="P:coenzyme A metabolic process"/>
    <property type="evidence" value="ECO:0007669"/>
    <property type="project" value="InterPro"/>
</dbReference>
<dbReference type="PANTHER" id="PTHR10572:SF24">
    <property type="entry name" value="3-HYDROXY-3-METHYLGLUTARYL-COENZYME A REDUCTASE"/>
    <property type="match status" value="1"/>
</dbReference>
<dbReference type="InterPro" id="IPR009029">
    <property type="entry name" value="HMG_CoA_Rdtase_sub-bd_dom_sf"/>
</dbReference>
<evidence type="ECO:0000256" key="3">
    <source>
        <dbReference type="ARBA" id="ARBA00022857"/>
    </source>
</evidence>
<comment type="similarity">
    <text evidence="1">Belongs to the HMG-CoA reductase family.</text>
</comment>
<dbReference type="Proteomes" id="UP000179233">
    <property type="component" value="Unassembled WGS sequence"/>
</dbReference>
<dbReference type="Gene3D" id="3.90.770.10">
    <property type="entry name" value="3-hydroxy-3-methylglutaryl-coenzyme A Reductase, Chain A, domain 2"/>
    <property type="match status" value="1"/>
</dbReference>
<dbReference type="Pfam" id="PF00368">
    <property type="entry name" value="HMG-CoA_red"/>
    <property type="match status" value="1"/>
</dbReference>
<dbReference type="InterPro" id="IPR023076">
    <property type="entry name" value="HMG_CoA_Rdtase_CS"/>
</dbReference>
<dbReference type="AlphaFoldDB" id="A0A1G1VQM3"/>